<evidence type="ECO:0000259" key="14">
    <source>
        <dbReference type="Pfam" id="PF03493"/>
    </source>
</evidence>
<evidence type="ECO:0008006" key="18">
    <source>
        <dbReference type="Google" id="ProtNLM"/>
    </source>
</evidence>
<keyword evidence="7 12" id="KW-1133">Transmembrane helix</keyword>
<evidence type="ECO:0000256" key="7">
    <source>
        <dbReference type="ARBA" id="ARBA00022989"/>
    </source>
</evidence>
<evidence type="ECO:0000256" key="2">
    <source>
        <dbReference type="ARBA" id="ARBA00022448"/>
    </source>
</evidence>
<protein>
    <recommendedName>
        <fullName evidence="18">Calcium-activated potassium channel BK alpha subunit domain-containing protein</fullName>
    </recommendedName>
</protein>
<evidence type="ECO:0000256" key="4">
    <source>
        <dbReference type="ARBA" id="ARBA00022692"/>
    </source>
</evidence>
<dbReference type="GO" id="GO:0016020">
    <property type="term" value="C:membrane"/>
    <property type="evidence" value="ECO:0007669"/>
    <property type="project" value="UniProtKB-SubCell"/>
</dbReference>
<dbReference type="Gene3D" id="1.10.287.70">
    <property type="match status" value="1"/>
</dbReference>
<dbReference type="PRINTS" id="PR00169">
    <property type="entry name" value="KCHANNEL"/>
</dbReference>
<dbReference type="InterPro" id="IPR047871">
    <property type="entry name" value="K_chnl_Slo-like"/>
</dbReference>
<feature type="domain" description="Ion transport" evidence="13">
    <location>
        <begin position="102"/>
        <end position="289"/>
    </location>
</feature>
<dbReference type="SUPFAM" id="SSF81324">
    <property type="entry name" value="Voltage-gated potassium channels"/>
    <property type="match status" value="1"/>
</dbReference>
<dbReference type="Pfam" id="PF03493">
    <property type="entry name" value="BK_channel_a"/>
    <property type="match status" value="1"/>
</dbReference>
<dbReference type="Gene3D" id="1.20.120.350">
    <property type="entry name" value="Voltage-gated potassium channels. Chain C"/>
    <property type="match status" value="1"/>
</dbReference>
<keyword evidence="5" id="KW-0631">Potassium channel</keyword>
<dbReference type="EMBL" id="ANJA01003229">
    <property type="protein sequence ID" value="ETO64994.1"/>
    <property type="molecule type" value="Genomic_DNA"/>
</dbReference>
<evidence type="ECO:0000256" key="6">
    <source>
        <dbReference type="ARBA" id="ARBA00022958"/>
    </source>
</evidence>
<feature type="transmembrane region" description="Helical" evidence="12">
    <location>
        <begin position="126"/>
        <end position="146"/>
    </location>
</feature>
<name>A0A080ZED3_PHYNI</name>
<sequence length="1149" mass="128557">MSHYLEVATPDGGENMAELQDTVEKSERAQEDSIHVADSPNKYENVSRFNASTISARSGNFGKGAEVGRSVAQIYEPTLQERAHTLLAGPYGLALEIINFALSMLIFFAYIAELYDKDIYYSHSRFAVEVIATSFFIFDFGLHLFVANDPWKYVFSGHGMIDLVTIIPSLIVFVDPGTRSNLMFVFRVLRIFRILRVLRLARYIRFKKHGFEYELGVFILSTIAVILCAAGIYQALESDEYDEDDKLEFHDSLYFVLVTVSTIGYGDITPRTLLGHMFVIVAIIAIFTIVPAEVNKLNALAKLSNPWDKEVVVKSSGHVIVSGYNLSASTVLEFLQEFYHPSRGSIHLDVVFISDEPPSPEVLCVLEKQKYRRRTSYLRGSLMKERDQCRVKMATATAVFFLANNRNEPAQQDAATILHAVSIRNYADTCGKHVDIYIQLLSRVYEYEMSSALLGANATKTSALKDMLLARAAVCPGSSTLILNLIRSYHIGQYAKRRKWDKGWIHEYLDGLTYQVFPIMFSSRFDNRKFGVVARHIYEKYGALLIATFSRSGCEGMHGGTVYLAPFDSIISEGDISFVIARTASDVIHIVNSYGYWENESEEDLRSSASLLTSPVRISSDSLWRRSPRHLFHPMMKSASVRNIRFELGDQVEDSEWRNPAARVEASISDTLAKNCDVLTAALTTDTKASSPIRVNRVQSTPSVTNSSSHGSPLYTAIRSKDVDRIEAAFQRDHLRSSVKGLSGHYVICSRSLSDAVSISSLLRRYAQQECQRNSHERQTDEAHVVFLMAYRPTAKDLLMVAEKSTANLLRGIIIVVGSPARINDLLRVEASKALQVVILPLDKSVSRETDQFTSNYEVSEFGLSGQNTWTDDERLADFGVVCSLLAVEQTNQGHSRPVSPRNRHRKSSRQESDCESSPTANTTFKRELEQGIPLESVKLRALGRFPGLDPGIFREKSDVIDDVLQQFDNQAIKAERKFTAAGSSAASRNTLSVLHYACNAKLCRPCDEAVQDEFPSLTPSFAGGNVFLSSLLNRIVCQAFYNPYIMEVTEALANGSGSLDFKKNTDDFPTIGSSSDSPHRRLFDEEIDNEFVGEAFIDVFLNYISKEMLVIGVMRSTCPELDNLLPFVYTCPPSSLIMHSKDRLFVLG</sequence>
<dbReference type="Proteomes" id="UP000028582">
    <property type="component" value="Unassembled WGS sequence"/>
</dbReference>
<evidence type="ECO:0000256" key="9">
    <source>
        <dbReference type="ARBA" id="ARBA00023136"/>
    </source>
</evidence>
<feature type="transmembrane region" description="Helical" evidence="12">
    <location>
        <begin position="210"/>
        <end position="232"/>
    </location>
</feature>
<dbReference type="InterPro" id="IPR003148">
    <property type="entry name" value="RCK_N"/>
</dbReference>
<keyword evidence="4 12" id="KW-0812">Transmembrane</keyword>
<dbReference type="InterPro" id="IPR027359">
    <property type="entry name" value="Volt_channel_dom_sf"/>
</dbReference>
<organism evidence="16 17">
    <name type="scientific">Phytophthora nicotianae P1976</name>
    <dbReference type="NCBI Taxonomy" id="1317066"/>
    <lineage>
        <taxon>Eukaryota</taxon>
        <taxon>Sar</taxon>
        <taxon>Stramenopiles</taxon>
        <taxon>Oomycota</taxon>
        <taxon>Peronosporomycetes</taxon>
        <taxon>Peronosporales</taxon>
        <taxon>Peronosporaceae</taxon>
        <taxon>Phytophthora</taxon>
    </lineage>
</organism>
<keyword evidence="8" id="KW-0406">Ion transport</keyword>
<evidence type="ECO:0000259" key="13">
    <source>
        <dbReference type="Pfam" id="PF00520"/>
    </source>
</evidence>
<comment type="caution">
    <text evidence="16">The sequence shown here is derived from an EMBL/GenBank/DDBJ whole genome shotgun (WGS) entry which is preliminary data.</text>
</comment>
<dbReference type="Pfam" id="PF22614">
    <property type="entry name" value="Slo-like_RCK"/>
    <property type="match status" value="1"/>
</dbReference>
<gene>
    <name evidence="16" type="ORF">F444_17593</name>
</gene>
<proteinExistence type="predicted"/>
<reference evidence="16 17" key="1">
    <citation type="submission" date="2013-11" db="EMBL/GenBank/DDBJ databases">
        <title>The Genome Sequence of Phytophthora parasitica P1976.</title>
        <authorList>
            <consortium name="The Broad Institute Genomics Platform"/>
            <person name="Russ C."/>
            <person name="Tyler B."/>
            <person name="Panabieres F."/>
            <person name="Shan W."/>
            <person name="Tripathy S."/>
            <person name="Grunwald N."/>
            <person name="Machado M."/>
            <person name="Johnson C.S."/>
            <person name="Walker B."/>
            <person name="Young S."/>
            <person name="Zeng Q."/>
            <person name="Gargeya S."/>
            <person name="Fitzgerald M."/>
            <person name="Haas B."/>
            <person name="Abouelleil A."/>
            <person name="Allen A.W."/>
            <person name="Alvarado L."/>
            <person name="Arachchi H.M."/>
            <person name="Berlin A.M."/>
            <person name="Chapman S.B."/>
            <person name="Gainer-Dewar J."/>
            <person name="Goldberg J."/>
            <person name="Griggs A."/>
            <person name="Gujja S."/>
            <person name="Hansen M."/>
            <person name="Howarth C."/>
            <person name="Imamovic A."/>
            <person name="Ireland A."/>
            <person name="Larimer J."/>
            <person name="McCowan C."/>
            <person name="Murphy C."/>
            <person name="Pearson M."/>
            <person name="Poon T.W."/>
            <person name="Priest M."/>
            <person name="Roberts A."/>
            <person name="Saif S."/>
            <person name="Shea T."/>
            <person name="Sisk P."/>
            <person name="Sykes S."/>
            <person name="Wortman J."/>
            <person name="Nusbaum C."/>
            <person name="Birren B."/>
        </authorList>
    </citation>
    <scope>NUCLEOTIDE SEQUENCE [LARGE SCALE GENOMIC DNA]</scope>
    <source>
        <strain evidence="16 17">P1976</strain>
    </source>
</reference>
<dbReference type="InterPro" id="IPR003929">
    <property type="entry name" value="K_chnl_BK_asu"/>
</dbReference>
<dbReference type="Gene3D" id="3.40.50.720">
    <property type="entry name" value="NAD(P)-binding Rossmann-like Domain"/>
    <property type="match status" value="1"/>
</dbReference>
<dbReference type="OrthoDB" id="69720at2759"/>
<dbReference type="PANTHER" id="PTHR10027:SF10">
    <property type="entry name" value="SLOWPOKE 2, ISOFORM D"/>
    <property type="match status" value="1"/>
</dbReference>
<keyword evidence="10" id="KW-0407">Ion channel</keyword>
<dbReference type="Pfam" id="PF00520">
    <property type="entry name" value="Ion_trans"/>
    <property type="match status" value="1"/>
</dbReference>
<dbReference type="PANTHER" id="PTHR10027">
    <property type="entry name" value="CALCIUM-ACTIVATED POTASSIUM CHANNEL ALPHA CHAIN"/>
    <property type="match status" value="1"/>
</dbReference>
<evidence type="ECO:0000313" key="17">
    <source>
        <dbReference type="Proteomes" id="UP000028582"/>
    </source>
</evidence>
<evidence type="ECO:0000256" key="5">
    <source>
        <dbReference type="ARBA" id="ARBA00022826"/>
    </source>
</evidence>
<feature type="transmembrane region" description="Helical" evidence="12">
    <location>
        <begin position="91"/>
        <end position="114"/>
    </location>
</feature>
<feature type="transmembrane region" description="Helical" evidence="12">
    <location>
        <begin position="166"/>
        <end position="189"/>
    </location>
</feature>
<evidence type="ECO:0000256" key="12">
    <source>
        <dbReference type="SAM" id="Phobius"/>
    </source>
</evidence>
<keyword evidence="2" id="KW-0813">Transport</keyword>
<dbReference type="AlphaFoldDB" id="A0A080ZED3"/>
<evidence type="ECO:0000259" key="15">
    <source>
        <dbReference type="Pfam" id="PF22614"/>
    </source>
</evidence>
<accession>A0A080ZED3</accession>
<feature type="transmembrane region" description="Helical" evidence="12">
    <location>
        <begin position="273"/>
        <end position="292"/>
    </location>
</feature>
<evidence type="ECO:0000256" key="1">
    <source>
        <dbReference type="ARBA" id="ARBA00004141"/>
    </source>
</evidence>
<evidence type="ECO:0000256" key="3">
    <source>
        <dbReference type="ARBA" id="ARBA00022538"/>
    </source>
</evidence>
<evidence type="ECO:0000256" key="10">
    <source>
        <dbReference type="ARBA" id="ARBA00023303"/>
    </source>
</evidence>
<evidence type="ECO:0000256" key="11">
    <source>
        <dbReference type="SAM" id="MobiDB-lite"/>
    </source>
</evidence>
<feature type="transmembrane region" description="Helical" evidence="12">
    <location>
        <begin position="252"/>
        <end position="268"/>
    </location>
</feature>
<keyword evidence="6" id="KW-0630">Potassium</keyword>
<keyword evidence="3" id="KW-0633">Potassium transport</keyword>
<feature type="domain" description="Calcium-activated potassium channel BK alpha subunit" evidence="14">
    <location>
        <begin position="462"/>
        <end position="547"/>
    </location>
</feature>
<evidence type="ECO:0000313" key="16">
    <source>
        <dbReference type="EMBL" id="ETO64994.1"/>
    </source>
</evidence>
<feature type="region of interest" description="Disordered" evidence="11">
    <location>
        <begin position="893"/>
        <end position="922"/>
    </location>
</feature>
<keyword evidence="9 12" id="KW-0472">Membrane</keyword>
<feature type="domain" description="RCK N-terminal" evidence="15">
    <location>
        <begin position="315"/>
        <end position="429"/>
    </location>
</feature>
<dbReference type="InterPro" id="IPR005821">
    <property type="entry name" value="Ion_trans_dom"/>
</dbReference>
<dbReference type="GO" id="GO:0005267">
    <property type="term" value="F:potassium channel activity"/>
    <property type="evidence" value="ECO:0007669"/>
    <property type="project" value="UniProtKB-KW"/>
</dbReference>
<evidence type="ECO:0000256" key="8">
    <source>
        <dbReference type="ARBA" id="ARBA00023065"/>
    </source>
</evidence>
<comment type="subcellular location">
    <subcellularLocation>
        <location evidence="1">Membrane</location>
        <topology evidence="1">Multi-pass membrane protein</topology>
    </subcellularLocation>
</comment>